<accession>A0A0L0TDR8</accession>
<dbReference type="PROSITE" id="PS50102">
    <property type="entry name" value="RRM"/>
    <property type="match status" value="1"/>
</dbReference>
<dbReference type="InterPro" id="IPR012677">
    <property type="entry name" value="Nucleotide-bd_a/b_plait_sf"/>
</dbReference>
<sequence length="280" mass="29891">MPMPAATGDPAPPISRSAYPPPPLHFVANAQTPTVMPAPTAMHATGPAAQEDITTIFVVGFPPDMHEREFQNMFIFSPGFEAATLKIPTRDEMEGAGGAHKKQIIGFAKFRTRLQALEARDILSGRKVDADRGSVLKAEMARKNLIAKRGLANELFHPAFHHPYNMLASAHSPPAPYAPHLAYAMAPPLRPGTAHSATSGVCTAPGAISPPGNRRRRGPAIKRVMPPPADKRTRITRPRLKGLFHGVPPPASPVGSLAGRKTRPVPGIRSPPGSKERTSG</sequence>
<dbReference type="EMBL" id="GG745386">
    <property type="protein sequence ID" value="KNE72993.1"/>
    <property type="molecule type" value="Genomic_DNA"/>
</dbReference>
<dbReference type="InterPro" id="IPR000504">
    <property type="entry name" value="RRM_dom"/>
</dbReference>
<evidence type="ECO:0000256" key="1">
    <source>
        <dbReference type="ARBA" id="ARBA00022884"/>
    </source>
</evidence>
<dbReference type="Gene3D" id="3.30.70.330">
    <property type="match status" value="1"/>
</dbReference>
<protein>
    <recommendedName>
        <fullName evidence="4">RRM domain-containing protein</fullName>
    </recommendedName>
</protein>
<evidence type="ECO:0000256" key="2">
    <source>
        <dbReference type="PROSITE-ProRule" id="PRU00176"/>
    </source>
</evidence>
<dbReference type="PANTHER" id="PTHR10501">
    <property type="entry name" value="U1 SMALL NUCLEAR RIBONUCLEOPROTEIN A/U2 SMALL NUCLEAR RIBONUCLEOPROTEIN B"/>
    <property type="match status" value="1"/>
</dbReference>
<keyword evidence="1 2" id="KW-0694">RNA-binding</keyword>
<evidence type="ECO:0000313" key="6">
    <source>
        <dbReference type="Proteomes" id="UP000054350"/>
    </source>
</evidence>
<dbReference type="SUPFAM" id="SSF54928">
    <property type="entry name" value="RNA-binding domain, RBD"/>
    <property type="match status" value="1"/>
</dbReference>
<dbReference type="AlphaFoldDB" id="A0A0L0TDR8"/>
<organism evidence="5 6">
    <name type="scientific">Allomyces macrogynus (strain ATCC 38327)</name>
    <name type="common">Allomyces javanicus var. macrogynus</name>
    <dbReference type="NCBI Taxonomy" id="578462"/>
    <lineage>
        <taxon>Eukaryota</taxon>
        <taxon>Fungi</taxon>
        <taxon>Fungi incertae sedis</taxon>
        <taxon>Blastocladiomycota</taxon>
        <taxon>Blastocladiomycetes</taxon>
        <taxon>Blastocladiales</taxon>
        <taxon>Blastocladiaceae</taxon>
        <taxon>Allomyces</taxon>
    </lineage>
</organism>
<reference evidence="5 6" key="1">
    <citation type="submission" date="2009-11" db="EMBL/GenBank/DDBJ databases">
        <title>Annotation of Allomyces macrogynus ATCC 38327.</title>
        <authorList>
            <consortium name="The Broad Institute Genome Sequencing Platform"/>
            <person name="Russ C."/>
            <person name="Cuomo C."/>
            <person name="Burger G."/>
            <person name="Gray M.W."/>
            <person name="Holland P.W.H."/>
            <person name="King N."/>
            <person name="Lang F.B.F."/>
            <person name="Roger A.J."/>
            <person name="Ruiz-Trillo I."/>
            <person name="Young S.K."/>
            <person name="Zeng Q."/>
            <person name="Gargeya S."/>
            <person name="Fitzgerald M."/>
            <person name="Haas B."/>
            <person name="Abouelleil A."/>
            <person name="Alvarado L."/>
            <person name="Arachchi H.M."/>
            <person name="Berlin A."/>
            <person name="Chapman S.B."/>
            <person name="Gearin G."/>
            <person name="Goldberg J."/>
            <person name="Griggs A."/>
            <person name="Gujja S."/>
            <person name="Hansen M."/>
            <person name="Heiman D."/>
            <person name="Howarth C."/>
            <person name="Larimer J."/>
            <person name="Lui A."/>
            <person name="MacDonald P.J.P."/>
            <person name="McCowen C."/>
            <person name="Montmayeur A."/>
            <person name="Murphy C."/>
            <person name="Neiman D."/>
            <person name="Pearson M."/>
            <person name="Priest M."/>
            <person name="Roberts A."/>
            <person name="Saif S."/>
            <person name="Shea T."/>
            <person name="Sisk P."/>
            <person name="Stolte C."/>
            <person name="Sykes S."/>
            <person name="Wortman J."/>
            <person name="Nusbaum C."/>
            <person name="Birren B."/>
        </authorList>
    </citation>
    <scope>NUCLEOTIDE SEQUENCE [LARGE SCALE GENOMIC DNA]</scope>
    <source>
        <strain evidence="5 6">ATCC 38327</strain>
    </source>
</reference>
<name>A0A0L0TDR8_ALLM3</name>
<gene>
    <name evidence="5" type="ORF">AMAG_20658</name>
</gene>
<dbReference type="eggNOG" id="KOG0118">
    <property type="taxonomic scope" value="Eukaryota"/>
</dbReference>
<dbReference type="GO" id="GO:0003723">
    <property type="term" value="F:RNA binding"/>
    <property type="evidence" value="ECO:0007669"/>
    <property type="project" value="UniProtKB-UniRule"/>
</dbReference>
<proteinExistence type="predicted"/>
<feature type="region of interest" description="Disordered" evidence="3">
    <location>
        <begin position="1"/>
        <end position="26"/>
    </location>
</feature>
<feature type="domain" description="RRM" evidence="4">
    <location>
        <begin position="54"/>
        <end position="143"/>
    </location>
</feature>
<feature type="region of interest" description="Disordered" evidence="3">
    <location>
        <begin position="196"/>
        <end position="280"/>
    </location>
</feature>
<keyword evidence="6" id="KW-1185">Reference proteome</keyword>
<evidence type="ECO:0000313" key="5">
    <source>
        <dbReference type="EMBL" id="KNE72993.1"/>
    </source>
</evidence>
<dbReference type="VEuPathDB" id="FungiDB:AMAG_20658"/>
<dbReference type="Proteomes" id="UP000054350">
    <property type="component" value="Unassembled WGS sequence"/>
</dbReference>
<evidence type="ECO:0000256" key="3">
    <source>
        <dbReference type="SAM" id="MobiDB-lite"/>
    </source>
</evidence>
<dbReference type="OrthoDB" id="431169at2759"/>
<evidence type="ECO:0000259" key="4">
    <source>
        <dbReference type="PROSITE" id="PS50102"/>
    </source>
</evidence>
<dbReference type="InterPro" id="IPR035979">
    <property type="entry name" value="RBD_domain_sf"/>
</dbReference>
<reference evidence="6" key="2">
    <citation type="submission" date="2009-11" db="EMBL/GenBank/DDBJ databases">
        <title>The Genome Sequence of Allomyces macrogynus strain ATCC 38327.</title>
        <authorList>
            <consortium name="The Broad Institute Genome Sequencing Platform"/>
            <person name="Russ C."/>
            <person name="Cuomo C."/>
            <person name="Shea T."/>
            <person name="Young S.K."/>
            <person name="Zeng Q."/>
            <person name="Koehrsen M."/>
            <person name="Haas B."/>
            <person name="Borodovsky M."/>
            <person name="Guigo R."/>
            <person name="Alvarado L."/>
            <person name="Berlin A."/>
            <person name="Borenstein D."/>
            <person name="Chen Z."/>
            <person name="Engels R."/>
            <person name="Freedman E."/>
            <person name="Gellesch M."/>
            <person name="Goldberg J."/>
            <person name="Griggs A."/>
            <person name="Gujja S."/>
            <person name="Heiman D."/>
            <person name="Hepburn T."/>
            <person name="Howarth C."/>
            <person name="Jen D."/>
            <person name="Larson L."/>
            <person name="Lewis B."/>
            <person name="Mehta T."/>
            <person name="Park D."/>
            <person name="Pearson M."/>
            <person name="Roberts A."/>
            <person name="Saif S."/>
            <person name="Shenoy N."/>
            <person name="Sisk P."/>
            <person name="Stolte C."/>
            <person name="Sykes S."/>
            <person name="Walk T."/>
            <person name="White J."/>
            <person name="Yandava C."/>
            <person name="Burger G."/>
            <person name="Gray M.W."/>
            <person name="Holland P.W.H."/>
            <person name="King N."/>
            <person name="Lang F.B.F."/>
            <person name="Roger A.J."/>
            <person name="Ruiz-Trillo I."/>
            <person name="Lander E."/>
            <person name="Nusbaum C."/>
        </authorList>
    </citation>
    <scope>NUCLEOTIDE SEQUENCE [LARGE SCALE GENOMIC DNA]</scope>
    <source>
        <strain evidence="6">ATCC 38327</strain>
    </source>
</reference>